<name>A0ABW0AUK2_9ACTN</name>
<evidence type="ECO:0000313" key="3">
    <source>
        <dbReference type="Proteomes" id="UP001596160"/>
    </source>
</evidence>
<reference evidence="3" key="1">
    <citation type="journal article" date="2019" name="Int. J. Syst. Evol. Microbiol.">
        <title>The Global Catalogue of Microorganisms (GCM) 10K type strain sequencing project: providing services to taxonomists for standard genome sequencing and annotation.</title>
        <authorList>
            <consortium name="The Broad Institute Genomics Platform"/>
            <consortium name="The Broad Institute Genome Sequencing Center for Infectious Disease"/>
            <person name="Wu L."/>
            <person name="Ma J."/>
        </authorList>
    </citation>
    <scope>NUCLEOTIDE SEQUENCE [LARGE SCALE GENOMIC DNA]</scope>
    <source>
        <strain evidence="3">PCU 266</strain>
    </source>
</reference>
<feature type="compositionally biased region" description="Basic and acidic residues" evidence="1">
    <location>
        <begin position="14"/>
        <end position="29"/>
    </location>
</feature>
<dbReference type="Gene3D" id="2.60.40.10">
    <property type="entry name" value="Immunoglobulins"/>
    <property type="match status" value="1"/>
</dbReference>
<accession>A0ABW0AUK2</accession>
<protein>
    <submittedName>
        <fullName evidence="2">Uncharacterized protein</fullName>
    </submittedName>
</protein>
<proteinExistence type="predicted"/>
<evidence type="ECO:0000256" key="1">
    <source>
        <dbReference type="SAM" id="MobiDB-lite"/>
    </source>
</evidence>
<dbReference type="RefSeq" id="WP_344471448.1">
    <property type="nucleotide sequence ID" value="NZ_BAAASB010000001.1"/>
</dbReference>
<dbReference type="InterPro" id="IPR008964">
    <property type="entry name" value="Invasin/intimin_cell_adhesion"/>
</dbReference>
<dbReference type="SUPFAM" id="SSF49373">
    <property type="entry name" value="Invasin/intimin cell-adhesion fragments"/>
    <property type="match status" value="1"/>
</dbReference>
<dbReference type="Proteomes" id="UP001596160">
    <property type="component" value="Unassembled WGS sequence"/>
</dbReference>
<comment type="caution">
    <text evidence="2">The sequence shown here is derived from an EMBL/GenBank/DDBJ whole genome shotgun (WGS) entry which is preliminary data.</text>
</comment>
<gene>
    <name evidence="2" type="ORF">ACFPRH_31770</name>
</gene>
<feature type="region of interest" description="Disordered" evidence="1">
    <location>
        <begin position="1"/>
        <end position="29"/>
    </location>
</feature>
<dbReference type="EMBL" id="JBHSKP010000032">
    <property type="protein sequence ID" value="MFC5156300.1"/>
    <property type="molecule type" value="Genomic_DNA"/>
</dbReference>
<sequence length="134" mass="14560">MSQIQYPGADTSDEPQKKRNPELGERREASYIEVETVAGSVLQGKARAKLRATLTDENNEPLKGQAIRFYVRTGGQTFGTVKTDREGVAEWDTGQHISDPQLMITAAVSGYVAEYKGSANYDGAKAIGSFNVTT</sequence>
<dbReference type="InterPro" id="IPR013783">
    <property type="entry name" value="Ig-like_fold"/>
</dbReference>
<keyword evidence="3" id="KW-1185">Reference proteome</keyword>
<organism evidence="2 3">
    <name type="scientific">Streptomyces amakusaensis</name>
    <dbReference type="NCBI Taxonomy" id="67271"/>
    <lineage>
        <taxon>Bacteria</taxon>
        <taxon>Bacillati</taxon>
        <taxon>Actinomycetota</taxon>
        <taxon>Actinomycetes</taxon>
        <taxon>Kitasatosporales</taxon>
        <taxon>Streptomycetaceae</taxon>
        <taxon>Streptomyces</taxon>
    </lineage>
</organism>
<evidence type="ECO:0000313" key="2">
    <source>
        <dbReference type="EMBL" id="MFC5156300.1"/>
    </source>
</evidence>